<accession>W2RZI5</accession>
<evidence type="ECO:0000313" key="4">
    <source>
        <dbReference type="Proteomes" id="UP000030752"/>
    </source>
</evidence>
<dbReference type="Pfam" id="PF13002">
    <property type="entry name" value="LDB19"/>
    <property type="match status" value="1"/>
</dbReference>
<name>W2RZI5_CYPE1</name>
<evidence type="ECO:0000313" key="3">
    <source>
        <dbReference type="EMBL" id="ETN41876.1"/>
    </source>
</evidence>
<dbReference type="OrthoDB" id="3832628at2759"/>
<feature type="domain" description="LDB19 N-terminal" evidence="2">
    <location>
        <begin position="160"/>
        <end position="328"/>
    </location>
</feature>
<feature type="region of interest" description="Disordered" evidence="1">
    <location>
        <begin position="1"/>
        <end position="20"/>
    </location>
</feature>
<dbReference type="GeneID" id="19971154"/>
<dbReference type="AlphaFoldDB" id="W2RZI5"/>
<dbReference type="InterPro" id="IPR024391">
    <property type="entry name" value="LDB19_N"/>
</dbReference>
<feature type="compositionally biased region" description="Basic and acidic residues" evidence="1">
    <location>
        <begin position="65"/>
        <end position="78"/>
    </location>
</feature>
<evidence type="ECO:0000259" key="2">
    <source>
        <dbReference type="Pfam" id="PF13002"/>
    </source>
</evidence>
<gene>
    <name evidence="3" type="ORF">HMPREF1541_03815</name>
</gene>
<dbReference type="FunCoup" id="W2RZI5">
    <property type="interactions" value="20"/>
</dbReference>
<sequence length="566" mass="62348">MPSRRPPIHQGEPRHSTHTVNDVLSSLQRKIQSSHIDTTPPSSNPPSRRSSFSMENILTKKKDKKDRDERGSPKEKKATLSFRAPGSRSKERPAAKNVTSSQPKSARFETTIESAPLVMYNSPSSSTGALLSTQLRVIVDDPSGQVTLTRWKRTMRAVSTTKRPAHKDCKDCSERIDVLSEADIISKPTTYFASNENTVPFQYLFPGKLPATTTCQLGSIYYELVLSATTSKGQEITYQKQLTLTRAIPEGPVKSSIRIFPPTNLTGRVQLPPVVHPIGQFPVALTLSGVVEKKETAQTRWRLRKLMWRVEEHSKVTSTPCTKHASKVPDGKALLHTETRTLGSDELKGGWKTDFDTIGGEISVEFDASIVTKPTHKPVCDVDSPSGTNVSHNLVLELIVAEEFCANKTPSMITPTGAARVLRMQFNMVVTERAGMGISWDEEMPPVYEDVPESPPGYGSADRNDGAWGGAEILDYNGPAIEYYDLEQVPSTNPNAPPLYREREPSLLDLDGESGPSAPHRLGGFTNDELEAEHPQFRRRDTENSESSQQAPEVDYGEGQAGATGR</sequence>
<dbReference type="eggNOG" id="ENOG502QS9U">
    <property type="taxonomic scope" value="Eukaryota"/>
</dbReference>
<feature type="region of interest" description="Disordered" evidence="1">
    <location>
        <begin position="29"/>
        <end position="108"/>
    </location>
</feature>
<dbReference type="HOGENOM" id="CLU_026015_0_0_1"/>
<dbReference type="RefSeq" id="XP_008716385.1">
    <property type="nucleotide sequence ID" value="XM_008718163.1"/>
</dbReference>
<feature type="region of interest" description="Disordered" evidence="1">
    <location>
        <begin position="507"/>
        <end position="566"/>
    </location>
</feature>
<feature type="compositionally biased region" description="Basic and acidic residues" evidence="1">
    <location>
        <begin position="532"/>
        <end position="543"/>
    </location>
</feature>
<proteinExistence type="predicted"/>
<evidence type="ECO:0000256" key="1">
    <source>
        <dbReference type="SAM" id="MobiDB-lite"/>
    </source>
</evidence>
<dbReference type="STRING" id="1220924.W2RZI5"/>
<feature type="compositionally biased region" description="Polar residues" evidence="1">
    <location>
        <begin position="29"/>
        <end position="39"/>
    </location>
</feature>
<dbReference type="Proteomes" id="UP000030752">
    <property type="component" value="Unassembled WGS sequence"/>
</dbReference>
<dbReference type="VEuPathDB" id="FungiDB:HMPREF1541_03815"/>
<protein>
    <recommendedName>
        <fullName evidence="2">LDB19 N-terminal domain-containing protein</fullName>
    </recommendedName>
</protein>
<dbReference type="EMBL" id="KB822719">
    <property type="protein sequence ID" value="ETN41876.1"/>
    <property type="molecule type" value="Genomic_DNA"/>
</dbReference>
<reference evidence="3 4" key="1">
    <citation type="submission" date="2013-03" db="EMBL/GenBank/DDBJ databases">
        <title>The Genome Sequence of Phialophora europaea CBS 101466.</title>
        <authorList>
            <consortium name="The Broad Institute Genomics Platform"/>
            <person name="Cuomo C."/>
            <person name="de Hoog S."/>
            <person name="Gorbushina A."/>
            <person name="Walker B."/>
            <person name="Young S.K."/>
            <person name="Zeng Q."/>
            <person name="Gargeya S."/>
            <person name="Fitzgerald M."/>
            <person name="Haas B."/>
            <person name="Abouelleil A."/>
            <person name="Allen A.W."/>
            <person name="Alvarado L."/>
            <person name="Arachchi H.M."/>
            <person name="Berlin A.M."/>
            <person name="Chapman S.B."/>
            <person name="Gainer-Dewar J."/>
            <person name="Goldberg J."/>
            <person name="Griggs A."/>
            <person name="Gujja S."/>
            <person name="Hansen M."/>
            <person name="Howarth C."/>
            <person name="Imamovic A."/>
            <person name="Ireland A."/>
            <person name="Larimer J."/>
            <person name="McCowan C."/>
            <person name="Murphy C."/>
            <person name="Pearson M."/>
            <person name="Poon T.W."/>
            <person name="Priest M."/>
            <person name="Roberts A."/>
            <person name="Saif S."/>
            <person name="Shea T."/>
            <person name="Sisk P."/>
            <person name="Sykes S."/>
            <person name="Wortman J."/>
            <person name="Nusbaum C."/>
            <person name="Birren B."/>
        </authorList>
    </citation>
    <scope>NUCLEOTIDE SEQUENCE [LARGE SCALE GENOMIC DNA]</scope>
    <source>
        <strain evidence="3 4">CBS 101466</strain>
    </source>
</reference>
<organism evidence="3 4">
    <name type="scientific">Cyphellophora europaea (strain CBS 101466)</name>
    <name type="common">Phialophora europaea</name>
    <dbReference type="NCBI Taxonomy" id="1220924"/>
    <lineage>
        <taxon>Eukaryota</taxon>
        <taxon>Fungi</taxon>
        <taxon>Dikarya</taxon>
        <taxon>Ascomycota</taxon>
        <taxon>Pezizomycotina</taxon>
        <taxon>Eurotiomycetes</taxon>
        <taxon>Chaetothyriomycetidae</taxon>
        <taxon>Chaetothyriales</taxon>
        <taxon>Cyphellophoraceae</taxon>
        <taxon>Cyphellophora</taxon>
    </lineage>
</organism>
<keyword evidence="4" id="KW-1185">Reference proteome</keyword>
<dbReference type="InParanoid" id="W2RZI5"/>